<accession>A0ABN2IYU9</accession>
<keyword evidence="3 6" id="KW-0032">Aminotransferase</keyword>
<dbReference type="Pfam" id="PF00155">
    <property type="entry name" value="Aminotran_1_2"/>
    <property type="match status" value="1"/>
</dbReference>
<dbReference type="Gene3D" id="3.40.640.10">
    <property type="entry name" value="Type I PLP-dependent aspartate aminotransferase-like (Major domain)"/>
    <property type="match status" value="1"/>
</dbReference>
<gene>
    <name evidence="8" type="primary">hisC</name>
    <name evidence="6" type="synonym">pat</name>
    <name evidence="8" type="ORF">GCM10009831_24540</name>
</gene>
<evidence type="ECO:0000256" key="6">
    <source>
        <dbReference type="HAMAP-Rule" id="MF_01513"/>
    </source>
</evidence>
<keyword evidence="4 6" id="KW-0808">Transferase</keyword>
<comment type="similarity">
    <text evidence="6">Belongs to the class-II pyridoxal-phosphate-dependent aminotransferase family.</text>
</comment>
<feature type="domain" description="Aminotransferase class I/classII large" evidence="7">
    <location>
        <begin position="43"/>
        <end position="362"/>
    </location>
</feature>
<name>A0ABN2IYU9_9ACTN</name>
<dbReference type="CDD" id="cd00609">
    <property type="entry name" value="AAT_like"/>
    <property type="match status" value="1"/>
</dbReference>
<dbReference type="HAMAP" id="MF_01513">
    <property type="entry name" value="Phe_aminotrans_2"/>
    <property type="match status" value="1"/>
</dbReference>
<dbReference type="HAMAP" id="MF_01023">
    <property type="entry name" value="HisC_aminotrans_2"/>
    <property type="match status" value="1"/>
</dbReference>
<comment type="function">
    <text evidence="6">Aminotransferase that catalyzes the conversion of aromatic amino acids and 2-oxoglutarate into corresponding aromatic oxo acids and L-glutamate.</text>
</comment>
<dbReference type="InterPro" id="IPR001917">
    <property type="entry name" value="Aminotrans_II_pyridoxalP_BS"/>
</dbReference>
<evidence type="ECO:0000256" key="2">
    <source>
        <dbReference type="ARBA" id="ARBA00011738"/>
    </source>
</evidence>
<comment type="subunit">
    <text evidence="2 6">Homodimer.</text>
</comment>
<dbReference type="SUPFAM" id="SSF53383">
    <property type="entry name" value="PLP-dependent transferases"/>
    <property type="match status" value="1"/>
</dbReference>
<dbReference type="Gene3D" id="3.90.1150.10">
    <property type="entry name" value="Aspartate Aminotransferase, domain 1"/>
    <property type="match status" value="1"/>
</dbReference>
<comment type="cofactor">
    <cofactor evidence="1 6">
        <name>pyridoxal 5'-phosphate</name>
        <dbReference type="ChEBI" id="CHEBI:597326"/>
    </cofactor>
</comment>
<dbReference type="InterPro" id="IPR005861">
    <property type="entry name" value="HisP_aminotrans"/>
</dbReference>
<dbReference type="PANTHER" id="PTHR43643">
    <property type="entry name" value="HISTIDINOL-PHOSPHATE AMINOTRANSFERASE 2"/>
    <property type="match status" value="1"/>
</dbReference>
<dbReference type="NCBIfam" id="NF002878">
    <property type="entry name" value="PRK03321.1"/>
    <property type="match status" value="1"/>
</dbReference>
<evidence type="ECO:0000256" key="4">
    <source>
        <dbReference type="ARBA" id="ARBA00022679"/>
    </source>
</evidence>
<dbReference type="InterPro" id="IPR015422">
    <property type="entry name" value="PyrdxlP-dep_Trfase_small"/>
</dbReference>
<dbReference type="EC" id="2.6.1.57" evidence="6"/>
<dbReference type="InterPro" id="IPR024892">
    <property type="entry name" value="ArAT"/>
</dbReference>
<evidence type="ECO:0000313" key="8">
    <source>
        <dbReference type="EMBL" id="GAA1713935.1"/>
    </source>
</evidence>
<proteinExistence type="inferred from homology"/>
<organism evidence="8 9">
    <name type="scientific">Dietzia cercidiphylli</name>
    <dbReference type="NCBI Taxonomy" id="498199"/>
    <lineage>
        <taxon>Bacteria</taxon>
        <taxon>Bacillati</taxon>
        <taxon>Actinomycetota</taxon>
        <taxon>Actinomycetes</taxon>
        <taxon>Mycobacteriales</taxon>
        <taxon>Dietziaceae</taxon>
        <taxon>Dietzia</taxon>
    </lineage>
</organism>
<evidence type="ECO:0000259" key="7">
    <source>
        <dbReference type="Pfam" id="PF00155"/>
    </source>
</evidence>
<feature type="modified residue" description="N6-(pyridoxal phosphate)lysine" evidence="6">
    <location>
        <position position="234"/>
    </location>
</feature>
<evidence type="ECO:0000313" key="9">
    <source>
        <dbReference type="Proteomes" id="UP001500383"/>
    </source>
</evidence>
<dbReference type="InterPro" id="IPR015424">
    <property type="entry name" value="PyrdxlP-dep_Trfase"/>
</dbReference>
<evidence type="ECO:0000256" key="5">
    <source>
        <dbReference type="ARBA" id="ARBA00022898"/>
    </source>
</evidence>
<keyword evidence="5 6" id="KW-0663">Pyridoxal phosphate</keyword>
<keyword evidence="9" id="KW-1185">Reference proteome</keyword>
<dbReference type="InterPro" id="IPR004839">
    <property type="entry name" value="Aminotransferase_I/II_large"/>
</dbReference>
<protein>
    <recommendedName>
        <fullName evidence="6">Aromatic amino acid aminotransferase</fullName>
        <shortName evidence="6">ArAT</shortName>
        <ecNumber evidence="6">2.6.1.57</ecNumber>
    </recommendedName>
</protein>
<evidence type="ECO:0000256" key="1">
    <source>
        <dbReference type="ARBA" id="ARBA00001933"/>
    </source>
</evidence>
<evidence type="ECO:0000256" key="3">
    <source>
        <dbReference type="ARBA" id="ARBA00022576"/>
    </source>
</evidence>
<dbReference type="EMBL" id="BAAAQG010000012">
    <property type="protein sequence ID" value="GAA1713935.1"/>
    <property type="molecule type" value="Genomic_DNA"/>
</dbReference>
<reference evidence="8 9" key="1">
    <citation type="journal article" date="2019" name="Int. J. Syst. Evol. Microbiol.">
        <title>The Global Catalogue of Microorganisms (GCM) 10K type strain sequencing project: providing services to taxonomists for standard genome sequencing and annotation.</title>
        <authorList>
            <consortium name="The Broad Institute Genomics Platform"/>
            <consortium name="The Broad Institute Genome Sequencing Center for Infectious Disease"/>
            <person name="Wu L."/>
            <person name="Ma J."/>
        </authorList>
    </citation>
    <scope>NUCLEOTIDE SEQUENCE [LARGE SCALE GENOMIC DNA]</scope>
    <source>
        <strain evidence="8 9">JCM 16002</strain>
    </source>
</reference>
<dbReference type="PANTHER" id="PTHR43643:SF3">
    <property type="entry name" value="HISTIDINOL-PHOSPHATE AMINOTRANSFERASE"/>
    <property type="match status" value="1"/>
</dbReference>
<dbReference type="PROSITE" id="PS00599">
    <property type="entry name" value="AA_TRANSFER_CLASS_2"/>
    <property type="match status" value="1"/>
</dbReference>
<sequence>MRKTAGQPAVIRWSYSVRMSPDVRTDLDAIPSYVPGATVPGAVKLASNETTAGPLPSVAAAIADAAAGVNRYPDITAGALVSRLSEFLGIPSRNITAGCGSVALCQQLVQAVCAPGDEVLYGWRSFEAYPIIARIAHAVPVPVPNRADGTLDLDAIADAVTGRTRLIFVCTPNNPTGPAVSHAELTAFLDRVPERVTVALDEAYYEYVRSEDPVDGVAESMARPNVVALRTFSKAYGLAGLRVGYLTGPADLITSVGKMVVPFSVSSLAQAAGIACLDAGDELRARTDAVVAERTRVRDALIDLGHAVPESQANFVWLPLGDAAAEFDSHCRGHLVVTRCFAGHGVRVTIGDPVENDRLLDAARAFVTGT</sequence>
<dbReference type="InterPro" id="IPR015421">
    <property type="entry name" value="PyrdxlP-dep_Trfase_major"/>
</dbReference>
<comment type="catalytic activity">
    <reaction evidence="6">
        <text>an aromatic L-alpha-amino acid + 2-oxoglutarate = an aromatic oxo-acid + L-glutamate</text>
        <dbReference type="Rhea" id="RHEA:17533"/>
        <dbReference type="ChEBI" id="CHEBI:16810"/>
        <dbReference type="ChEBI" id="CHEBI:29985"/>
        <dbReference type="ChEBI" id="CHEBI:73309"/>
        <dbReference type="ChEBI" id="CHEBI:84824"/>
        <dbReference type="EC" id="2.6.1.57"/>
    </reaction>
</comment>
<dbReference type="Proteomes" id="UP001500383">
    <property type="component" value="Unassembled WGS sequence"/>
</dbReference>
<dbReference type="InterPro" id="IPR050106">
    <property type="entry name" value="HistidinolP_aminotransfase"/>
</dbReference>
<comment type="caution">
    <text evidence="8">The sequence shown here is derived from an EMBL/GenBank/DDBJ whole genome shotgun (WGS) entry which is preliminary data.</text>
</comment>